<evidence type="ECO:0000256" key="2">
    <source>
        <dbReference type="ARBA" id="ARBA00023136"/>
    </source>
</evidence>
<evidence type="ECO:0000256" key="5">
    <source>
        <dbReference type="SAM" id="MobiDB-lite"/>
    </source>
</evidence>
<sequence length="1032" mass="106289">MCLLALGGASCYGWPDLHETENFMNRALLGLVLPGLLVVSGGTALAITSTGADIASGIAASAADLVEKPEFSWARIDADLRDVVVTGTATDKAAIDALVAQVSGLPGVRTVENATVLAEFASPFPFSARRDGDAVTLEGGIPDEAVRALIAERLPDADDQLELLSGAPDRTSFLSLVDYTITILSHLDRGVVNAEDLSLEIEGRAASQEDFAALAELRRQGPPDGLTILRANIEPPLADPFEIIAKKDGTTIAVTGVAPDNRAIASIAAVEGVTVGPALQLASGAPEGFMPKALVALENLAMLEYGEARISGALVSLRGAPPDPGIAALVTEAMATIDADLTLEPPRVADYRLTATKDLAGLSFIGSVPDEATRSRLAQTDAADVASVSLARGAPTSFAASLDFALAVLSRLSEGEVTVDSQGLTVFGRASGPADYDALQAMLGGSTQSVTMVSADIKPAIVAPYTWSVDKTADGTVTLSGYTASPSERAAIASQFQGVDSDTSRIADGAPAQFAASVAHAAEMLPNLASGRIAFDGTRWQVSGTVANPTAEVTLRRYLAVNDLIAQGWQYNAALTAAEPTAAPSSTEPFRWQAEKEASGALRLDGFSPSTSFQSLVALRADGASDETVIHPGAPTGFAADALAGLDALADISEGVLRFENGVWSLTGVAATSAARDAARETLSARLSDTSWQFSVEAQDLPPVANPYTFLAVRAADGITTLSGHLLSDDLRRMVMIKAGEAAVDRTVIATGEPSGFVADVLAGLDALAALETGTLSFDGTRWSLSGNAAAQTDTARIEAALSRSAQGAAGWTQAITIPEAPQASVPESQIAVPEAASPPEPAATEAEAAATDPVDPPEAETVAAEDRAEPEAPVTTAPVEAPSPQLALAPTTGVDAQETPSVDGAALLAQCQAEVDALASRNAILFRSGSDALTDESLPVIDELAGYIAHCPGAIVHVEGHTDADGADDLNLALSVARAEAVVFALMDRGVALDRLYALGYGESLPIADNDTAAGKQRNRRIEFKILEDNR</sequence>
<reference evidence="7 8" key="1">
    <citation type="submission" date="2016-11" db="EMBL/GenBank/DDBJ databases">
        <authorList>
            <person name="Jaros S."/>
            <person name="Januszkiewicz K."/>
            <person name="Wedrychowicz H."/>
        </authorList>
    </citation>
    <scope>NUCLEOTIDE SEQUENCE [LARGE SCALE GENOMIC DNA]</scope>
    <source>
        <strain evidence="7 8">ATCC 23634</strain>
    </source>
</reference>
<keyword evidence="8" id="KW-1185">Reference proteome</keyword>
<dbReference type="InterPro" id="IPR006664">
    <property type="entry name" value="OMP_bac"/>
</dbReference>
<name>A0A1K2HT38_9HYPH</name>
<evidence type="ECO:0000313" key="8">
    <source>
        <dbReference type="Proteomes" id="UP000183447"/>
    </source>
</evidence>
<keyword evidence="2 4" id="KW-0472">Membrane</keyword>
<dbReference type="PRINTS" id="PR01021">
    <property type="entry name" value="OMPADOMAIN"/>
</dbReference>
<keyword evidence="3" id="KW-0998">Cell outer membrane</keyword>
<dbReference type="SUPFAM" id="SSF103088">
    <property type="entry name" value="OmpA-like"/>
    <property type="match status" value="1"/>
</dbReference>
<dbReference type="OrthoDB" id="5525824at2"/>
<dbReference type="Gene3D" id="3.40.1520.20">
    <property type="match status" value="6"/>
</dbReference>
<evidence type="ECO:0000256" key="1">
    <source>
        <dbReference type="ARBA" id="ARBA00004442"/>
    </source>
</evidence>
<dbReference type="CDD" id="cd07185">
    <property type="entry name" value="OmpA_C-like"/>
    <property type="match status" value="1"/>
</dbReference>
<dbReference type="InterPro" id="IPR006665">
    <property type="entry name" value="OmpA-like"/>
</dbReference>
<evidence type="ECO:0000256" key="4">
    <source>
        <dbReference type="PROSITE-ProRule" id="PRU00473"/>
    </source>
</evidence>
<gene>
    <name evidence="7" type="ORF">SAMN02983003_0417</name>
</gene>
<proteinExistence type="predicted"/>
<dbReference type="Pfam" id="PF04972">
    <property type="entry name" value="BON"/>
    <property type="match status" value="1"/>
</dbReference>
<protein>
    <submittedName>
        <fullName evidence="7">Outer membrane protein OmpA</fullName>
    </submittedName>
</protein>
<dbReference type="Proteomes" id="UP000183447">
    <property type="component" value="Unassembled WGS sequence"/>
</dbReference>
<evidence type="ECO:0000256" key="3">
    <source>
        <dbReference type="ARBA" id="ARBA00023237"/>
    </source>
</evidence>
<evidence type="ECO:0000313" key="7">
    <source>
        <dbReference type="EMBL" id="SFZ81289.1"/>
    </source>
</evidence>
<organism evidence="7 8">
    <name type="scientific">Devosia enhydra</name>
    <dbReference type="NCBI Taxonomy" id="665118"/>
    <lineage>
        <taxon>Bacteria</taxon>
        <taxon>Pseudomonadati</taxon>
        <taxon>Pseudomonadota</taxon>
        <taxon>Alphaproteobacteria</taxon>
        <taxon>Hyphomicrobiales</taxon>
        <taxon>Devosiaceae</taxon>
        <taxon>Devosia</taxon>
    </lineage>
</organism>
<comment type="subcellular location">
    <subcellularLocation>
        <location evidence="1">Cell outer membrane</location>
    </subcellularLocation>
</comment>
<dbReference type="Pfam" id="PF00691">
    <property type="entry name" value="OmpA"/>
    <property type="match status" value="1"/>
</dbReference>
<dbReference type="InterPro" id="IPR050330">
    <property type="entry name" value="Bact_OuterMem_StrucFunc"/>
</dbReference>
<dbReference type="PANTHER" id="PTHR30329:SF21">
    <property type="entry name" value="LIPOPROTEIN YIAD-RELATED"/>
    <property type="match status" value="1"/>
</dbReference>
<feature type="region of interest" description="Disordered" evidence="5">
    <location>
        <begin position="822"/>
        <end position="884"/>
    </location>
</feature>
<dbReference type="PANTHER" id="PTHR30329">
    <property type="entry name" value="STATOR ELEMENT OF FLAGELLAR MOTOR COMPLEX"/>
    <property type="match status" value="1"/>
</dbReference>
<evidence type="ECO:0000259" key="6">
    <source>
        <dbReference type="PROSITE" id="PS51123"/>
    </source>
</evidence>
<dbReference type="InterPro" id="IPR036737">
    <property type="entry name" value="OmpA-like_sf"/>
</dbReference>
<dbReference type="InterPro" id="IPR007055">
    <property type="entry name" value="BON_dom"/>
</dbReference>
<dbReference type="PROSITE" id="PS51123">
    <property type="entry name" value="OMPA_2"/>
    <property type="match status" value="1"/>
</dbReference>
<accession>A0A1K2HT38</accession>
<dbReference type="Gene3D" id="3.30.1330.60">
    <property type="entry name" value="OmpA-like domain"/>
    <property type="match status" value="1"/>
</dbReference>
<dbReference type="AlphaFoldDB" id="A0A1K2HT38"/>
<dbReference type="STRING" id="665118.SAMN02983003_0417"/>
<dbReference type="GO" id="GO:0009279">
    <property type="term" value="C:cell outer membrane"/>
    <property type="evidence" value="ECO:0007669"/>
    <property type="project" value="UniProtKB-SubCell"/>
</dbReference>
<dbReference type="EMBL" id="FPKU01000001">
    <property type="protein sequence ID" value="SFZ81289.1"/>
    <property type="molecule type" value="Genomic_DNA"/>
</dbReference>
<feature type="domain" description="OmpA-like" evidence="6">
    <location>
        <begin position="913"/>
        <end position="1031"/>
    </location>
</feature>
<feature type="compositionally biased region" description="Low complexity" evidence="5">
    <location>
        <begin position="843"/>
        <end position="854"/>
    </location>
</feature>